<sequence>MTAFATTSLPLHPTVVAPDGSDVRVLLGLPGGSMAHFELGAGKVARAVVHRTVEEVWYVVAGRGDMWRRQGDREEVVALAPGLCLTIPVGTHFQFRASASDPVSAVAITMPPWPGEGEAVFVAGPWAPSVT</sequence>
<dbReference type="SUPFAM" id="SSF51182">
    <property type="entry name" value="RmlC-like cupins"/>
    <property type="match status" value="1"/>
</dbReference>
<dbReference type="InterPro" id="IPR011051">
    <property type="entry name" value="RmlC_Cupin_sf"/>
</dbReference>
<dbReference type="EMBL" id="JBHRXX010000001">
    <property type="protein sequence ID" value="MFC3682394.1"/>
    <property type="molecule type" value="Genomic_DNA"/>
</dbReference>
<comment type="caution">
    <text evidence="1">The sequence shown here is derived from an EMBL/GenBank/DDBJ whole genome shotgun (WGS) entry which is preliminary data.</text>
</comment>
<proteinExistence type="predicted"/>
<reference evidence="2" key="1">
    <citation type="journal article" date="2019" name="Int. J. Syst. Evol. Microbiol.">
        <title>The Global Catalogue of Microorganisms (GCM) 10K type strain sequencing project: providing services to taxonomists for standard genome sequencing and annotation.</title>
        <authorList>
            <consortium name="The Broad Institute Genomics Platform"/>
            <consortium name="The Broad Institute Genome Sequencing Center for Infectious Disease"/>
            <person name="Wu L."/>
            <person name="Ma J."/>
        </authorList>
    </citation>
    <scope>NUCLEOTIDE SEQUENCE [LARGE SCALE GENOMIC DNA]</scope>
    <source>
        <strain evidence="2">KCTC 42501</strain>
    </source>
</reference>
<evidence type="ECO:0000313" key="2">
    <source>
        <dbReference type="Proteomes" id="UP001595729"/>
    </source>
</evidence>
<accession>A0ABV7VXY4</accession>
<dbReference type="InterPro" id="IPR014710">
    <property type="entry name" value="RmlC-like_jellyroll"/>
</dbReference>
<dbReference type="Proteomes" id="UP001595729">
    <property type="component" value="Unassembled WGS sequence"/>
</dbReference>
<keyword evidence="2" id="KW-1185">Reference proteome</keyword>
<evidence type="ECO:0000313" key="1">
    <source>
        <dbReference type="EMBL" id="MFC3682394.1"/>
    </source>
</evidence>
<protein>
    <submittedName>
        <fullName evidence="1">Cupin domain-containing protein</fullName>
    </submittedName>
</protein>
<dbReference type="Gene3D" id="2.60.120.10">
    <property type="entry name" value="Jelly Rolls"/>
    <property type="match status" value="1"/>
</dbReference>
<name>A0ABV7VXY4_9BURK</name>
<organism evidence="1 2">
    <name type="scientific">Hydrogenophaga luteola</name>
    <dbReference type="NCBI Taxonomy" id="1591122"/>
    <lineage>
        <taxon>Bacteria</taxon>
        <taxon>Pseudomonadati</taxon>
        <taxon>Pseudomonadota</taxon>
        <taxon>Betaproteobacteria</taxon>
        <taxon>Burkholderiales</taxon>
        <taxon>Comamonadaceae</taxon>
        <taxon>Hydrogenophaga</taxon>
    </lineage>
</organism>
<dbReference type="RefSeq" id="WP_382170311.1">
    <property type="nucleotide sequence ID" value="NZ_JBHRXX010000001.1"/>
</dbReference>
<gene>
    <name evidence="1" type="ORF">ACFOPI_02240</name>
</gene>